<feature type="domain" description="SLH" evidence="2">
    <location>
        <begin position="497"/>
        <end position="555"/>
    </location>
</feature>
<dbReference type="Pfam" id="PF00395">
    <property type="entry name" value="SLH"/>
    <property type="match status" value="2"/>
</dbReference>
<dbReference type="SUPFAM" id="SSF56601">
    <property type="entry name" value="beta-lactamase/transpeptidase-like"/>
    <property type="match status" value="1"/>
</dbReference>
<feature type="domain" description="SLH" evidence="2">
    <location>
        <begin position="620"/>
        <end position="682"/>
    </location>
</feature>
<evidence type="ECO:0000256" key="1">
    <source>
        <dbReference type="SAM" id="SignalP"/>
    </source>
</evidence>
<comment type="caution">
    <text evidence="3">The sequence shown here is derived from an EMBL/GenBank/DDBJ whole genome shotgun (WGS) entry which is preliminary data.</text>
</comment>
<dbReference type="AlphaFoldDB" id="A0A2W1KZD7"/>
<name>A0A2W1KZD7_9BACL</name>
<accession>A0A2W1KZD7</accession>
<feature type="domain" description="SLH" evidence="2">
    <location>
        <begin position="556"/>
        <end position="619"/>
    </location>
</feature>
<dbReference type="OrthoDB" id="846150at2"/>
<dbReference type="EMBL" id="QKRB01000060">
    <property type="protein sequence ID" value="PZD93028.1"/>
    <property type="molecule type" value="Genomic_DNA"/>
</dbReference>
<gene>
    <name evidence="3" type="ORF">DNH61_24905</name>
</gene>
<keyword evidence="4" id="KW-1185">Reference proteome</keyword>
<dbReference type="Proteomes" id="UP000249522">
    <property type="component" value="Unassembled WGS sequence"/>
</dbReference>
<evidence type="ECO:0000259" key="2">
    <source>
        <dbReference type="PROSITE" id="PS51272"/>
    </source>
</evidence>
<proteinExistence type="predicted"/>
<dbReference type="InterPro" id="IPR001466">
    <property type="entry name" value="Beta-lactam-related"/>
</dbReference>
<dbReference type="InterPro" id="IPR001119">
    <property type="entry name" value="SLH_dom"/>
</dbReference>
<dbReference type="PANTHER" id="PTHR43283">
    <property type="entry name" value="BETA-LACTAMASE-RELATED"/>
    <property type="match status" value="1"/>
</dbReference>
<organism evidence="3 4">
    <name type="scientific">Paenibacillus sambharensis</name>
    <dbReference type="NCBI Taxonomy" id="1803190"/>
    <lineage>
        <taxon>Bacteria</taxon>
        <taxon>Bacillati</taxon>
        <taxon>Bacillota</taxon>
        <taxon>Bacilli</taxon>
        <taxon>Bacillales</taxon>
        <taxon>Paenibacillaceae</taxon>
        <taxon>Paenibacillus</taxon>
    </lineage>
</organism>
<feature type="signal peptide" evidence="1">
    <location>
        <begin position="1"/>
        <end position="35"/>
    </location>
</feature>
<feature type="chain" id="PRO_5016130344" evidence="1">
    <location>
        <begin position="36"/>
        <end position="682"/>
    </location>
</feature>
<sequence length="682" mass="75066">MRSGKQSKAKKRRVVVSAVMAVALLASPAGMYAQADPVQAERAAHSAAEPAAAVNAKEVKAFTDAYFAQPELQAILAGALVVVVNGDDVLMNQGYGYADVAAKRKINPDQTLFRMASISKVITATTVMQLAEQGKLDLSKDISAYMPGIHITNRTGTPVTAEHLLTHTAGFDYTDVRRVPRGHKGPEITIRESLEANTPTVVRKPGEAYRYDNLAYTMQGYMVEHAANQPFEHYVKEHLFDPLNMKHATFRMDDKVLANLATGYRADMKPLEPYPNFPTISPGGGMFATGSDMANFIRAHLNGGQFEDTRILKEETVQLMHQKHYELAPGLPLMSYGFESFFHSSHNGQFVIGKGGDQEGYHSWLWLLPEQKTGGMIVVNSDASAGIRQHFFEAFMDHFYPGKPKQPYDQTLGASELAAYEGLYRSLRTPIMAIRVSAENGRLAVSDPAGSRVLHAAGPLLFEDEGGNPAVFKKDADGSISYIYYSSPDSMYEKVLQAAPYSDVSDQSPYAEDIQFLRSLQAFDDEGELAFRPNEEMTRAEFVSILARFSGQRPSPDPAVFQDAQGHPLERWIQTAAELGGLTGTKGRNFEPDRAITRQEAAAFLWRVASNEMGLAPVEANLVTEPAPWAKDAVHYIAAKGMYGPEIQLKGSGAVDFQPESIMTRQEAAAMYARFIQRLFLP</sequence>
<dbReference type="GO" id="GO:0016787">
    <property type="term" value="F:hydrolase activity"/>
    <property type="evidence" value="ECO:0007669"/>
    <property type="project" value="UniProtKB-KW"/>
</dbReference>
<protein>
    <submittedName>
        <fullName evidence="3">Serine hydrolase</fullName>
    </submittedName>
</protein>
<dbReference type="Pfam" id="PF00144">
    <property type="entry name" value="Beta-lactamase"/>
    <property type="match status" value="1"/>
</dbReference>
<evidence type="ECO:0000313" key="3">
    <source>
        <dbReference type="EMBL" id="PZD93028.1"/>
    </source>
</evidence>
<reference evidence="3 4" key="1">
    <citation type="submission" date="2018-06" db="EMBL/GenBank/DDBJ databases">
        <title>Paenibacillus imtechensis sp. nov.</title>
        <authorList>
            <person name="Pinnaka A.K."/>
            <person name="Singh H."/>
            <person name="Kaur M."/>
        </authorList>
    </citation>
    <scope>NUCLEOTIDE SEQUENCE [LARGE SCALE GENOMIC DNA]</scope>
    <source>
        <strain evidence="3 4">SMB1</strain>
    </source>
</reference>
<evidence type="ECO:0000313" key="4">
    <source>
        <dbReference type="Proteomes" id="UP000249522"/>
    </source>
</evidence>
<dbReference type="PROSITE" id="PS51272">
    <property type="entry name" value="SLH"/>
    <property type="match status" value="3"/>
</dbReference>
<keyword evidence="3" id="KW-0378">Hydrolase</keyword>
<keyword evidence="1" id="KW-0732">Signal</keyword>
<dbReference type="RefSeq" id="WP_111149670.1">
    <property type="nucleotide sequence ID" value="NZ_QKRB01000060.1"/>
</dbReference>
<dbReference type="InterPro" id="IPR050789">
    <property type="entry name" value="Diverse_Enzym_Activities"/>
</dbReference>
<dbReference type="Gene3D" id="3.40.710.10">
    <property type="entry name" value="DD-peptidase/beta-lactamase superfamily"/>
    <property type="match status" value="1"/>
</dbReference>
<dbReference type="InterPro" id="IPR012338">
    <property type="entry name" value="Beta-lactam/transpept-like"/>
</dbReference>